<sequence>MKKKKTTKKTQPKKKTVKKTQKTSNNLILKSIVFVLILVILGLGAFLGKLIYENKETKKELAKTQINLKELQNKVSVLEKELSKPKPKAKTKPEQTTYSEIKDYEHAVKTQPPKKKEKPKPIVKLTKKPKLVIIIDDVSFKNQVKAIKSIPFAITPSFFPPNKYHPNTAIYAKEFKDYMVHVPMEAISWNKPEIHTLKTTSSYYEIYTTMVKIKKEFPNVKFINNHTGSKFTSDTASMKRLFKVLQIENMGFVDSKTTPHSKAALADKYYDIPLYSRNIFLDNKEDITYIHNQLKKAVNIAKRRGYAIAIGHPHKITFQALKSAAPILKGVQVVTIDQLYKSQNGKN</sequence>
<accession>A0AAJ4RCH2</accession>
<dbReference type="SUPFAM" id="SSF88713">
    <property type="entry name" value="Glycoside hydrolase/deacetylase"/>
    <property type="match status" value="1"/>
</dbReference>
<reference evidence="4" key="3">
    <citation type="submission" date="2019-06" db="EMBL/GenBank/DDBJ databases">
        <title>A comparative analysis of the Nautiliaceae.</title>
        <authorList>
            <person name="Grosche A."/>
            <person name="Smedile F."/>
            <person name="Vetriani C."/>
        </authorList>
    </citation>
    <scope>NUCLEOTIDE SEQUENCE</scope>
    <source>
        <strain evidence="4">TB6</strain>
    </source>
</reference>
<dbReference type="InterPro" id="IPR006837">
    <property type="entry name" value="Divergent_DAC"/>
</dbReference>
<organism evidence="5 6">
    <name type="scientific">Caminibacter pacificus</name>
    <dbReference type="NCBI Taxonomy" id="1424653"/>
    <lineage>
        <taxon>Bacteria</taxon>
        <taxon>Pseudomonadati</taxon>
        <taxon>Campylobacterota</taxon>
        <taxon>Epsilonproteobacteria</taxon>
        <taxon>Nautiliales</taxon>
        <taxon>Nautiliaceae</taxon>
        <taxon>Caminibacter</taxon>
    </lineage>
</organism>
<feature type="transmembrane region" description="Helical" evidence="3">
    <location>
        <begin position="27"/>
        <end position="52"/>
    </location>
</feature>
<dbReference type="EMBL" id="RJVK01000002">
    <property type="protein sequence ID" value="ROR39871.1"/>
    <property type="molecule type" value="Genomic_DNA"/>
</dbReference>
<dbReference type="PANTHER" id="PTHR30105:SF2">
    <property type="entry name" value="DIVERGENT POLYSACCHARIDE DEACETYLASE SUPERFAMILY"/>
    <property type="match status" value="1"/>
</dbReference>
<dbReference type="EMBL" id="CP027432">
    <property type="protein sequence ID" value="QCI27950.1"/>
    <property type="molecule type" value="Genomic_DNA"/>
</dbReference>
<dbReference type="Gene3D" id="3.20.20.370">
    <property type="entry name" value="Glycoside hydrolase/deacetylase"/>
    <property type="match status" value="1"/>
</dbReference>
<evidence type="ECO:0000256" key="2">
    <source>
        <dbReference type="SAM" id="MobiDB-lite"/>
    </source>
</evidence>
<keyword evidence="3" id="KW-0472">Membrane</keyword>
<dbReference type="GO" id="GO:0005975">
    <property type="term" value="P:carbohydrate metabolic process"/>
    <property type="evidence" value="ECO:0007669"/>
    <property type="project" value="InterPro"/>
</dbReference>
<protein>
    <submittedName>
        <fullName evidence="4">Divergent polysaccharide deacetylase family protein</fullName>
    </submittedName>
</protein>
<evidence type="ECO:0000313" key="5">
    <source>
        <dbReference type="EMBL" id="ROR39871.1"/>
    </source>
</evidence>
<reference evidence="5 6" key="2">
    <citation type="submission" date="2018-11" db="EMBL/GenBank/DDBJ databases">
        <title>Genomic Encyclopedia of Type Strains, Phase IV (KMG-IV): sequencing the most valuable type-strain genomes for metagenomic binning, comparative biology and taxonomic classification.</title>
        <authorList>
            <person name="Goeker M."/>
        </authorList>
    </citation>
    <scope>NUCLEOTIDE SEQUENCE [LARGE SCALE GENOMIC DNA]</scope>
    <source>
        <strain evidence="5 6">DSM 27783</strain>
    </source>
</reference>
<evidence type="ECO:0000313" key="4">
    <source>
        <dbReference type="EMBL" id="QCI27950.1"/>
    </source>
</evidence>
<dbReference type="InterPro" id="IPR011330">
    <property type="entry name" value="Glyco_hydro/deAcase_b/a-brl"/>
</dbReference>
<dbReference type="CDD" id="cd10936">
    <property type="entry name" value="CE4_DAC2"/>
    <property type="match status" value="1"/>
</dbReference>
<evidence type="ECO:0000313" key="6">
    <source>
        <dbReference type="Proteomes" id="UP000272781"/>
    </source>
</evidence>
<dbReference type="Proteomes" id="UP000298805">
    <property type="component" value="Chromosome"/>
</dbReference>
<dbReference type="Proteomes" id="UP000272781">
    <property type="component" value="Unassembled WGS sequence"/>
</dbReference>
<dbReference type="Pfam" id="PF04748">
    <property type="entry name" value="Polysacc_deac_2"/>
    <property type="match status" value="1"/>
</dbReference>
<feature type="coiled-coil region" evidence="1">
    <location>
        <begin position="54"/>
        <end position="81"/>
    </location>
</feature>
<name>A0AAJ4RCH2_9BACT</name>
<evidence type="ECO:0000256" key="3">
    <source>
        <dbReference type="SAM" id="Phobius"/>
    </source>
</evidence>
<keyword evidence="1" id="KW-0175">Coiled coil</keyword>
<feature type="region of interest" description="Disordered" evidence="2">
    <location>
        <begin position="1"/>
        <end position="21"/>
    </location>
</feature>
<dbReference type="AlphaFoldDB" id="A0AAJ4RCH2"/>
<keyword evidence="3" id="KW-1133">Transmembrane helix</keyword>
<gene>
    <name evidence="4" type="ORF">C6V80_02900</name>
    <name evidence="5" type="ORF">EDC58_0847</name>
</gene>
<keyword evidence="7" id="KW-1185">Reference proteome</keyword>
<dbReference type="RefSeq" id="WP_123352257.1">
    <property type="nucleotide sequence ID" value="NZ_CP027432.2"/>
</dbReference>
<keyword evidence="3" id="KW-0812">Transmembrane</keyword>
<proteinExistence type="predicted"/>
<dbReference type="PANTHER" id="PTHR30105">
    <property type="entry name" value="UNCHARACTERIZED YIBQ-RELATED"/>
    <property type="match status" value="1"/>
</dbReference>
<evidence type="ECO:0000256" key="1">
    <source>
        <dbReference type="SAM" id="Coils"/>
    </source>
</evidence>
<reference evidence="7" key="1">
    <citation type="submission" date="2018-03" db="EMBL/GenBank/DDBJ databases">
        <title>A comparative analysis of the Nautiliaceae.</title>
        <authorList>
            <person name="Grosche A."/>
            <person name="Smedile F."/>
            <person name="Vetriani C."/>
        </authorList>
    </citation>
    <scope>NUCLEOTIDE SEQUENCE [LARGE SCALE GENOMIC DNA]</scope>
    <source>
        <strain evidence="7">TB6</strain>
    </source>
</reference>
<evidence type="ECO:0000313" key="7">
    <source>
        <dbReference type="Proteomes" id="UP000298805"/>
    </source>
</evidence>